<dbReference type="Proteomes" id="UP000261284">
    <property type="component" value="Unassembled WGS sequence"/>
</dbReference>
<feature type="signal peptide" evidence="1">
    <location>
        <begin position="1"/>
        <end position="35"/>
    </location>
</feature>
<feature type="domain" description="Lysozyme inhibitor LprI-like N-terminal" evidence="2">
    <location>
        <begin position="93"/>
        <end position="181"/>
    </location>
</feature>
<keyword evidence="1" id="KW-0732">Signal</keyword>
<comment type="caution">
    <text evidence="3">The sequence shown here is derived from an EMBL/GenBank/DDBJ whole genome shotgun (WGS) entry which is preliminary data.</text>
</comment>
<evidence type="ECO:0000313" key="4">
    <source>
        <dbReference type="Proteomes" id="UP000261284"/>
    </source>
</evidence>
<evidence type="ECO:0000259" key="2">
    <source>
        <dbReference type="Pfam" id="PF07007"/>
    </source>
</evidence>
<evidence type="ECO:0000313" key="3">
    <source>
        <dbReference type="EMBL" id="RFM29537.1"/>
    </source>
</evidence>
<gene>
    <name evidence="3" type="ORF">DXN05_00695</name>
</gene>
<sequence length="195" mass="22172">MCIFDCAILNQYFMKKCVTLIAVLLCLCASLHAQAVDGLTPQQQKAISQKIEKLTAGFKQQLIKANENPSSVEFKLDTFRIERWAAACLELDESDASMRQVEAERAGLYDSLLNKYYHKLNDVLKGDDRKILQQAQRNWLQYRDSELQLLSTVAKDEYSGGGTIQRLINASEYTSIVEGRTIAIFNHYQRAIQAE</sequence>
<dbReference type="AlphaFoldDB" id="A0A3E1NNR6"/>
<dbReference type="Gene3D" id="1.20.1270.180">
    <property type="match status" value="1"/>
</dbReference>
<keyword evidence="4" id="KW-1185">Reference proteome</keyword>
<evidence type="ECO:0000256" key="1">
    <source>
        <dbReference type="SAM" id="SignalP"/>
    </source>
</evidence>
<protein>
    <submittedName>
        <fullName evidence="3">DUF1311 domain-containing protein</fullName>
    </submittedName>
</protein>
<organism evidence="3 4">
    <name type="scientific">Deminuibacter soli</name>
    <dbReference type="NCBI Taxonomy" id="2291815"/>
    <lineage>
        <taxon>Bacteria</taxon>
        <taxon>Pseudomonadati</taxon>
        <taxon>Bacteroidota</taxon>
        <taxon>Chitinophagia</taxon>
        <taxon>Chitinophagales</taxon>
        <taxon>Chitinophagaceae</taxon>
        <taxon>Deminuibacter</taxon>
    </lineage>
</organism>
<dbReference type="Pfam" id="PF07007">
    <property type="entry name" value="LprI"/>
    <property type="match status" value="1"/>
</dbReference>
<name>A0A3E1NNR6_9BACT</name>
<dbReference type="EMBL" id="QTJU01000001">
    <property type="protein sequence ID" value="RFM29537.1"/>
    <property type="molecule type" value="Genomic_DNA"/>
</dbReference>
<dbReference type="InterPro" id="IPR009739">
    <property type="entry name" value="LprI-like_N"/>
</dbReference>
<accession>A0A3E1NNR6</accession>
<feature type="chain" id="PRO_5017550353" evidence="1">
    <location>
        <begin position="36"/>
        <end position="195"/>
    </location>
</feature>
<proteinExistence type="predicted"/>
<reference evidence="3 4" key="1">
    <citation type="submission" date="2018-08" db="EMBL/GenBank/DDBJ databases">
        <title>Chitinophagaceae sp. K23C18032701, a novel bacterium isolated from forest soil.</title>
        <authorList>
            <person name="Wang C."/>
        </authorList>
    </citation>
    <scope>NUCLEOTIDE SEQUENCE [LARGE SCALE GENOMIC DNA]</scope>
    <source>
        <strain evidence="3 4">K23C18032701</strain>
    </source>
</reference>